<dbReference type="GO" id="GO:0009103">
    <property type="term" value="P:lipopolysaccharide biosynthetic process"/>
    <property type="evidence" value="ECO:0007669"/>
    <property type="project" value="UniProtKB-KW"/>
</dbReference>
<protein>
    <submittedName>
        <fullName evidence="9">Glycosyltransferase family 2 protein</fullName>
    </submittedName>
</protein>
<comment type="caution">
    <text evidence="9">The sequence shown here is derived from an EMBL/GenBank/DDBJ whole genome shotgun (WGS) entry which is preliminary data.</text>
</comment>
<evidence type="ECO:0000256" key="7">
    <source>
        <dbReference type="ARBA" id="ARBA00023136"/>
    </source>
</evidence>
<accession>A0A2H0XCH5</accession>
<dbReference type="GO" id="GO:0099621">
    <property type="term" value="F:undecaprenyl-phosphate 4-deoxy-4-formamido-L-arabinose transferase activity"/>
    <property type="evidence" value="ECO:0007669"/>
    <property type="project" value="TreeGrafter"/>
</dbReference>
<keyword evidence="3 9" id="KW-0808">Transferase</keyword>
<evidence type="ECO:0000256" key="4">
    <source>
        <dbReference type="ARBA" id="ARBA00022692"/>
    </source>
</evidence>
<keyword evidence="1" id="KW-1003">Cell membrane</keyword>
<dbReference type="SUPFAM" id="SSF53448">
    <property type="entry name" value="Nucleotide-diphospho-sugar transferases"/>
    <property type="match status" value="1"/>
</dbReference>
<name>A0A2H0XCH5_UNCKA</name>
<reference evidence="10" key="1">
    <citation type="submission" date="2017-09" db="EMBL/GenBank/DDBJ databases">
        <title>Depth-based differentiation of microbial function through sediment-hosted aquifers and enrichment of novel symbionts in the deep terrestrial subsurface.</title>
        <authorList>
            <person name="Probst A.J."/>
            <person name="Ladd B."/>
            <person name="Jarett J.K."/>
            <person name="Geller-Mcgrath D.E."/>
            <person name="Sieber C.M.K."/>
            <person name="Emerson J.B."/>
            <person name="Anantharaman K."/>
            <person name="Thomas B.C."/>
            <person name="Malmstrom R."/>
            <person name="Stieglmeier M."/>
            <person name="Klingl A."/>
            <person name="Woyke T."/>
            <person name="Ryan C.M."/>
            <person name="Banfield J.F."/>
        </authorList>
    </citation>
    <scope>NUCLEOTIDE SEQUENCE [LARGE SCALE GENOMIC DNA]</scope>
</reference>
<evidence type="ECO:0000256" key="1">
    <source>
        <dbReference type="ARBA" id="ARBA00022475"/>
    </source>
</evidence>
<keyword evidence="7" id="KW-0472">Membrane</keyword>
<dbReference type="Proteomes" id="UP000231252">
    <property type="component" value="Unassembled WGS sequence"/>
</dbReference>
<dbReference type="EMBL" id="PEYU01000028">
    <property type="protein sequence ID" value="PIS22505.1"/>
    <property type="molecule type" value="Genomic_DNA"/>
</dbReference>
<dbReference type="AlphaFoldDB" id="A0A2H0XCH5"/>
<proteinExistence type="predicted"/>
<dbReference type="InterPro" id="IPR050256">
    <property type="entry name" value="Glycosyltransferase_2"/>
</dbReference>
<keyword evidence="2" id="KW-0328">Glycosyltransferase</keyword>
<dbReference type="GO" id="GO:0005886">
    <property type="term" value="C:plasma membrane"/>
    <property type="evidence" value="ECO:0007669"/>
    <property type="project" value="TreeGrafter"/>
</dbReference>
<dbReference type="CDD" id="cd04179">
    <property type="entry name" value="DPM_DPG-synthase_like"/>
    <property type="match status" value="1"/>
</dbReference>
<dbReference type="PANTHER" id="PTHR48090:SF3">
    <property type="entry name" value="UNDECAPRENYL-PHOSPHATE 4-DEOXY-4-FORMAMIDO-L-ARABINOSE TRANSFERASE"/>
    <property type="match status" value="1"/>
</dbReference>
<keyword evidence="6" id="KW-1133">Transmembrane helix</keyword>
<dbReference type="PANTHER" id="PTHR48090">
    <property type="entry name" value="UNDECAPRENYL-PHOSPHATE 4-DEOXY-4-FORMAMIDO-L-ARABINOSE TRANSFERASE-RELATED"/>
    <property type="match status" value="1"/>
</dbReference>
<dbReference type="Gene3D" id="3.90.550.10">
    <property type="entry name" value="Spore Coat Polysaccharide Biosynthesis Protein SpsA, Chain A"/>
    <property type="match status" value="1"/>
</dbReference>
<dbReference type="Pfam" id="PF00535">
    <property type="entry name" value="Glycos_transf_2"/>
    <property type="match status" value="1"/>
</dbReference>
<evidence type="ECO:0000313" key="9">
    <source>
        <dbReference type="EMBL" id="PIS22505.1"/>
    </source>
</evidence>
<dbReference type="InterPro" id="IPR001173">
    <property type="entry name" value="Glyco_trans_2-like"/>
</dbReference>
<evidence type="ECO:0000259" key="8">
    <source>
        <dbReference type="Pfam" id="PF00535"/>
    </source>
</evidence>
<evidence type="ECO:0000313" key="10">
    <source>
        <dbReference type="Proteomes" id="UP000231252"/>
    </source>
</evidence>
<keyword evidence="5" id="KW-0448">Lipopolysaccharide biosynthesis</keyword>
<evidence type="ECO:0000256" key="2">
    <source>
        <dbReference type="ARBA" id="ARBA00022676"/>
    </source>
</evidence>
<evidence type="ECO:0000256" key="3">
    <source>
        <dbReference type="ARBA" id="ARBA00022679"/>
    </source>
</evidence>
<evidence type="ECO:0000256" key="5">
    <source>
        <dbReference type="ARBA" id="ARBA00022985"/>
    </source>
</evidence>
<dbReference type="InterPro" id="IPR029044">
    <property type="entry name" value="Nucleotide-diphossugar_trans"/>
</dbReference>
<gene>
    <name evidence="9" type="ORF">COT50_01600</name>
</gene>
<feature type="domain" description="Glycosyltransferase 2-like" evidence="8">
    <location>
        <begin position="11"/>
        <end position="172"/>
    </location>
</feature>
<organism evidence="9 10">
    <name type="scientific">candidate division WWE3 bacterium CG08_land_8_20_14_0_20_41_10</name>
    <dbReference type="NCBI Taxonomy" id="1975085"/>
    <lineage>
        <taxon>Bacteria</taxon>
        <taxon>Katanobacteria</taxon>
    </lineage>
</organism>
<sequence>MPKLTSLAIFFPFMNDAGTVQKQIDDAYEIGNQLTDDLQIIALHGGASKDSTLEEIKRLKDVYPALTIVDKTNNWEKYAVIKYGFEACTKDWIFYTDGDAQYHLDDLPKLVAKQAETGVDIVNGYKKERGDGFLRMFLGNAYARLSSFIFDLPIRDTDCDFRLIRKAVIDKVTLESHDSSILAEMLKKWQLVGASFAEVPVNH</sequence>
<evidence type="ECO:0000256" key="6">
    <source>
        <dbReference type="ARBA" id="ARBA00022989"/>
    </source>
</evidence>
<keyword evidence="4" id="KW-0812">Transmembrane</keyword>